<evidence type="ECO:0000256" key="4">
    <source>
        <dbReference type="ARBA" id="ARBA00023306"/>
    </source>
</evidence>
<evidence type="ECO:0000259" key="7">
    <source>
        <dbReference type="SMART" id="SM00842"/>
    </source>
</evidence>
<dbReference type="HAMAP" id="MF_02033">
    <property type="entry name" value="FtsA"/>
    <property type="match status" value="1"/>
</dbReference>
<dbReference type="PANTHER" id="PTHR32432">
    <property type="entry name" value="CELL DIVISION PROTEIN FTSA-RELATED"/>
    <property type="match status" value="1"/>
</dbReference>
<comment type="similarity">
    <text evidence="5 6">Belongs to the FtsA/MreB family.</text>
</comment>
<feature type="domain" description="SHS2" evidence="7">
    <location>
        <begin position="8"/>
        <end position="199"/>
    </location>
</feature>
<dbReference type="Pfam" id="PF02491">
    <property type="entry name" value="SHS2_FTSA"/>
    <property type="match status" value="1"/>
</dbReference>
<keyword evidence="1 5" id="KW-1003">Cell membrane</keyword>
<gene>
    <name evidence="5" type="primary">ftsA</name>
    <name evidence="8" type="ORF">A2997_00235</name>
</gene>
<dbReference type="GO" id="GO:0032153">
    <property type="term" value="C:cell division site"/>
    <property type="evidence" value="ECO:0007669"/>
    <property type="project" value="UniProtKB-UniRule"/>
</dbReference>
<dbReference type="Pfam" id="PF14450">
    <property type="entry name" value="FtsA"/>
    <property type="match status" value="1"/>
</dbReference>
<dbReference type="InterPro" id="IPR050696">
    <property type="entry name" value="FtsA/MreB"/>
</dbReference>
<proteinExistence type="inferred from homology"/>
<keyword evidence="2 5" id="KW-0132">Cell division</keyword>
<dbReference type="Gene3D" id="3.30.420.40">
    <property type="match status" value="2"/>
</dbReference>
<comment type="caution">
    <text evidence="8">The sequence shown here is derived from an EMBL/GenBank/DDBJ whole genome shotgun (WGS) entry which is preliminary data.</text>
</comment>
<evidence type="ECO:0000256" key="2">
    <source>
        <dbReference type="ARBA" id="ARBA00022618"/>
    </source>
</evidence>
<evidence type="ECO:0000256" key="5">
    <source>
        <dbReference type="HAMAP-Rule" id="MF_02033"/>
    </source>
</evidence>
<dbReference type="EMBL" id="MFUQ01000015">
    <property type="protein sequence ID" value="OGI83518.1"/>
    <property type="molecule type" value="Genomic_DNA"/>
</dbReference>
<dbReference type="InterPro" id="IPR003494">
    <property type="entry name" value="SHS2_FtsA"/>
</dbReference>
<comment type="subcellular location">
    <subcellularLocation>
        <location evidence="5">Cell membrane</location>
        <topology evidence="5">Peripheral membrane protein</topology>
        <orientation evidence="5">Cytoplasmic side</orientation>
    </subcellularLocation>
    <text evidence="5">Localizes to the Z ring in an FtsZ-dependent manner. Targeted to the membrane through a conserved C-terminal amphipathic helix.</text>
</comment>
<dbReference type="CDD" id="cd24048">
    <property type="entry name" value="ASKHA_NBD_FtsA"/>
    <property type="match status" value="1"/>
</dbReference>
<dbReference type="PANTHER" id="PTHR32432:SF4">
    <property type="entry name" value="CELL DIVISION PROTEIN FTSA"/>
    <property type="match status" value="1"/>
</dbReference>
<dbReference type="STRING" id="1801766.A2997_00235"/>
<dbReference type="InterPro" id="IPR043129">
    <property type="entry name" value="ATPase_NBD"/>
</dbReference>
<dbReference type="Gene3D" id="3.30.1490.110">
    <property type="match status" value="1"/>
</dbReference>
<evidence type="ECO:0000313" key="9">
    <source>
        <dbReference type="Proteomes" id="UP000179448"/>
    </source>
</evidence>
<dbReference type="PIRSF" id="PIRSF003101">
    <property type="entry name" value="FtsA"/>
    <property type="match status" value="1"/>
</dbReference>
<evidence type="ECO:0000256" key="3">
    <source>
        <dbReference type="ARBA" id="ARBA00023136"/>
    </source>
</evidence>
<name>A0A1F6WNR5_9BACT</name>
<keyword evidence="4 5" id="KW-0131">Cell cycle</keyword>
<evidence type="ECO:0000313" key="8">
    <source>
        <dbReference type="EMBL" id="OGI83518.1"/>
    </source>
</evidence>
<dbReference type="GO" id="GO:0043093">
    <property type="term" value="P:FtsZ-dependent cytokinesis"/>
    <property type="evidence" value="ECO:0007669"/>
    <property type="project" value="UniProtKB-UniRule"/>
</dbReference>
<comment type="subunit">
    <text evidence="5">Self-interacts. Interacts with FtsZ.</text>
</comment>
<comment type="function">
    <text evidence="5 6">Cell division protein that is involved in the assembly of the Z ring. May serve as a membrane anchor for the Z ring.</text>
</comment>
<evidence type="ECO:0000256" key="6">
    <source>
        <dbReference type="PIRNR" id="PIRNR003101"/>
    </source>
</evidence>
<dbReference type="Proteomes" id="UP000179448">
    <property type="component" value="Unassembled WGS sequence"/>
</dbReference>
<sequence length="400" mass="43420">MPSSSHIIVGLDVGTKTTRVIVCEVNPSSRDPHVIGIGTAPTHGLHHGYIINRADAISSIRQALRDAMRDAGVVIKNVSVAMGGISLNAESVTTTVTVEHHSGEVSESDIARAIEACEDVLYTRTNNRRILHTIPLRFHLDGDPVLGNPIGMKGKKFSAKVIFVTCLEHHFDEIVSVVRDAGVNVTDVIAAPLATSYPALSHNHKMAGSALVDIGAETVSIIVFEDDKLISLDIFPIGSTDITNDIALGFQIPLDDAEQVKLGALPKDDPKKFSRSKLEEIIRARFADIFELIDRHLCDIKRSNLLPAGIVITGGGALLENFNIQEFAKSCLHLPIHIVTTTNIVSHSKKKLDSSWYTSYGLCCSIQHDAEVYYKGPSAFGNVGKQVKKTIGKLFKQLIP</sequence>
<reference evidence="8 9" key="1">
    <citation type="journal article" date="2016" name="Nat. Commun.">
        <title>Thousands of microbial genomes shed light on interconnected biogeochemical processes in an aquifer system.</title>
        <authorList>
            <person name="Anantharaman K."/>
            <person name="Brown C.T."/>
            <person name="Hug L.A."/>
            <person name="Sharon I."/>
            <person name="Castelle C.J."/>
            <person name="Probst A.J."/>
            <person name="Thomas B.C."/>
            <person name="Singh A."/>
            <person name="Wilkins M.J."/>
            <person name="Karaoz U."/>
            <person name="Brodie E.L."/>
            <person name="Williams K.H."/>
            <person name="Hubbard S.S."/>
            <person name="Banfield J.F."/>
        </authorList>
    </citation>
    <scope>NUCLEOTIDE SEQUENCE [LARGE SCALE GENOMIC DNA]</scope>
</reference>
<dbReference type="NCBIfam" id="TIGR01174">
    <property type="entry name" value="ftsA"/>
    <property type="match status" value="1"/>
</dbReference>
<dbReference type="AlphaFoldDB" id="A0A1F6WNR5"/>
<protein>
    <recommendedName>
        <fullName evidence="5 6">Cell division protein FtsA</fullName>
    </recommendedName>
</protein>
<dbReference type="GO" id="GO:0009898">
    <property type="term" value="C:cytoplasmic side of plasma membrane"/>
    <property type="evidence" value="ECO:0007669"/>
    <property type="project" value="UniProtKB-UniRule"/>
</dbReference>
<accession>A0A1F6WNR5</accession>
<evidence type="ECO:0000256" key="1">
    <source>
        <dbReference type="ARBA" id="ARBA00022475"/>
    </source>
</evidence>
<dbReference type="SUPFAM" id="SSF53067">
    <property type="entry name" value="Actin-like ATPase domain"/>
    <property type="match status" value="2"/>
</dbReference>
<dbReference type="SMART" id="SM00842">
    <property type="entry name" value="FtsA"/>
    <property type="match status" value="1"/>
</dbReference>
<dbReference type="InterPro" id="IPR020823">
    <property type="entry name" value="Cell_div_FtsA"/>
</dbReference>
<organism evidence="8 9">
    <name type="scientific">Candidatus Nomurabacteria bacterium RIFCSPLOWO2_01_FULL_36_10b</name>
    <dbReference type="NCBI Taxonomy" id="1801766"/>
    <lineage>
        <taxon>Bacteria</taxon>
        <taxon>Candidatus Nomuraibacteriota</taxon>
    </lineage>
</organism>
<keyword evidence="3 5" id="KW-0472">Membrane</keyword>